<proteinExistence type="predicted"/>
<reference evidence="1" key="2">
    <citation type="submission" date="2021-04" db="EMBL/GenBank/DDBJ databases">
        <authorList>
            <person name="Gilroy R."/>
        </authorList>
    </citation>
    <scope>NUCLEOTIDE SEQUENCE</scope>
    <source>
        <strain evidence="1">B5_2728</strain>
    </source>
</reference>
<dbReference type="Proteomes" id="UP000713596">
    <property type="component" value="Unassembled WGS sequence"/>
</dbReference>
<gene>
    <name evidence="1" type="ORF">H9882_06550</name>
</gene>
<reference evidence="1" key="1">
    <citation type="journal article" date="2021" name="PeerJ">
        <title>Extensive microbial diversity within the chicken gut microbiome revealed by metagenomics and culture.</title>
        <authorList>
            <person name="Gilroy R."/>
            <person name="Ravi A."/>
            <person name="Getino M."/>
            <person name="Pursley I."/>
            <person name="Horton D.L."/>
            <person name="Alikhan N.F."/>
            <person name="Baker D."/>
            <person name="Gharbi K."/>
            <person name="Hall N."/>
            <person name="Watson M."/>
            <person name="Adriaenssens E.M."/>
            <person name="Foster-Nyarko E."/>
            <person name="Jarju S."/>
            <person name="Secka A."/>
            <person name="Antonio M."/>
            <person name="Oren A."/>
            <person name="Chaudhuri R.R."/>
            <person name="La Ragione R."/>
            <person name="Hildebrand F."/>
            <person name="Pallen M.J."/>
        </authorList>
    </citation>
    <scope>NUCLEOTIDE SEQUENCE</scope>
    <source>
        <strain evidence="1">B5_2728</strain>
    </source>
</reference>
<dbReference type="AlphaFoldDB" id="A0A948WSX9"/>
<name>A0A948WSX9_9FIRM</name>
<accession>A0A948WSX9</accession>
<evidence type="ECO:0000313" key="1">
    <source>
        <dbReference type="EMBL" id="MBU3806531.1"/>
    </source>
</evidence>
<comment type="caution">
    <text evidence="1">The sequence shown here is derived from an EMBL/GenBank/DDBJ whole genome shotgun (WGS) entry which is preliminary data.</text>
</comment>
<evidence type="ECO:0000313" key="2">
    <source>
        <dbReference type="Proteomes" id="UP000713596"/>
    </source>
</evidence>
<organism evidence="1 2">
    <name type="scientific">Candidatus Allofournierella pullistercoris</name>
    <dbReference type="NCBI Taxonomy" id="2838597"/>
    <lineage>
        <taxon>Bacteria</taxon>
        <taxon>Bacillati</taxon>
        <taxon>Bacillota</taxon>
        <taxon>Clostridia</taxon>
        <taxon>Eubacteriales</taxon>
        <taxon>Oscillospiraceae</taxon>
        <taxon>Allofournierella</taxon>
    </lineage>
</organism>
<sequence length="203" mass="22672">MSAFLGPIHHKMYGKCNAQSELAFAIAAFSDKQGWTQTAQTDLKAQFPLLDGALEDLIDTSNIHGWLSNQVELAEARLATAVQCAVGQEKDRSAVLLEFIQQYAKDLASSRHTPAQDCAGLWQLMDLYWVDGMPCDRVVHVASREDGSIDWSIDAQAHEKGWEDATILPYALLRWTWVQAFAERQGFVATQSEDLFFHLAQEG</sequence>
<protein>
    <submittedName>
        <fullName evidence="1">Uncharacterized protein</fullName>
    </submittedName>
</protein>
<dbReference type="EMBL" id="JAHLFP010000056">
    <property type="protein sequence ID" value="MBU3806531.1"/>
    <property type="molecule type" value="Genomic_DNA"/>
</dbReference>